<dbReference type="AlphaFoldDB" id="A0A7W3DIP3"/>
<dbReference type="Gene3D" id="1.10.238.160">
    <property type="match status" value="1"/>
</dbReference>
<gene>
    <name evidence="1" type="ORF">HV056_22925</name>
</gene>
<dbReference type="Proteomes" id="UP000533461">
    <property type="component" value="Unassembled WGS sequence"/>
</dbReference>
<dbReference type="EMBL" id="JABXRP010000002">
    <property type="protein sequence ID" value="MBA8079359.1"/>
    <property type="molecule type" value="Genomic_DNA"/>
</dbReference>
<dbReference type="Pfam" id="PF05930">
    <property type="entry name" value="Phage_AlpA"/>
    <property type="match status" value="1"/>
</dbReference>
<dbReference type="InterPro" id="IPR009061">
    <property type="entry name" value="DNA-bd_dom_put_sf"/>
</dbReference>
<reference evidence="1 2" key="1">
    <citation type="submission" date="2020-06" db="EMBL/GenBank/DDBJ databases">
        <title>REHAB project genomes.</title>
        <authorList>
            <person name="Shaw L.P."/>
        </authorList>
    </citation>
    <scope>NUCLEOTIDE SEQUENCE [LARGE SCALE GENOMIC DNA]</scope>
    <source>
        <strain evidence="1 2">RHBSTW-00074</strain>
    </source>
</reference>
<proteinExistence type="predicted"/>
<accession>A0A7W3DIP3</accession>
<evidence type="ECO:0000313" key="2">
    <source>
        <dbReference type="Proteomes" id="UP000533461"/>
    </source>
</evidence>
<name>A0A7W3DIP3_ENTAS</name>
<dbReference type="RefSeq" id="WP_058691031.1">
    <property type="nucleotide sequence ID" value="NZ_CABGKT010000004.1"/>
</dbReference>
<evidence type="ECO:0000313" key="1">
    <source>
        <dbReference type="EMBL" id="MBA8079359.1"/>
    </source>
</evidence>
<sequence length="68" mass="7700">MNNCRLLDIKTVLGMYPVSRATLYRQIKAGLFPEPVRIGARRVAWRMEDIHAHISGLPNVELAEAARL</sequence>
<dbReference type="SUPFAM" id="SSF46955">
    <property type="entry name" value="Putative DNA-binding domain"/>
    <property type="match status" value="1"/>
</dbReference>
<organism evidence="1 2">
    <name type="scientific">Enterobacter asburiae</name>
    <dbReference type="NCBI Taxonomy" id="61645"/>
    <lineage>
        <taxon>Bacteria</taxon>
        <taxon>Pseudomonadati</taxon>
        <taxon>Pseudomonadota</taxon>
        <taxon>Gammaproteobacteria</taxon>
        <taxon>Enterobacterales</taxon>
        <taxon>Enterobacteriaceae</taxon>
        <taxon>Enterobacter</taxon>
        <taxon>Enterobacter cloacae complex</taxon>
    </lineage>
</organism>
<protein>
    <submittedName>
        <fullName evidence="1">AlpA family phage regulatory protein</fullName>
    </submittedName>
</protein>
<dbReference type="InterPro" id="IPR010260">
    <property type="entry name" value="AlpA"/>
</dbReference>
<comment type="caution">
    <text evidence="1">The sequence shown here is derived from an EMBL/GenBank/DDBJ whole genome shotgun (WGS) entry which is preliminary data.</text>
</comment>